<reference evidence="1 2" key="1">
    <citation type="journal article" date="2019" name="Commun. Biol.">
        <title>The bagworm genome reveals a unique fibroin gene that provides high tensile strength.</title>
        <authorList>
            <person name="Kono N."/>
            <person name="Nakamura H."/>
            <person name="Ohtoshi R."/>
            <person name="Tomita M."/>
            <person name="Numata K."/>
            <person name="Arakawa K."/>
        </authorList>
    </citation>
    <scope>NUCLEOTIDE SEQUENCE [LARGE SCALE GENOMIC DNA]</scope>
</reference>
<organism evidence="1 2">
    <name type="scientific">Eumeta variegata</name>
    <name type="common">Bagworm moth</name>
    <name type="synonym">Eumeta japonica</name>
    <dbReference type="NCBI Taxonomy" id="151549"/>
    <lineage>
        <taxon>Eukaryota</taxon>
        <taxon>Metazoa</taxon>
        <taxon>Ecdysozoa</taxon>
        <taxon>Arthropoda</taxon>
        <taxon>Hexapoda</taxon>
        <taxon>Insecta</taxon>
        <taxon>Pterygota</taxon>
        <taxon>Neoptera</taxon>
        <taxon>Endopterygota</taxon>
        <taxon>Lepidoptera</taxon>
        <taxon>Glossata</taxon>
        <taxon>Ditrysia</taxon>
        <taxon>Tineoidea</taxon>
        <taxon>Psychidae</taxon>
        <taxon>Oiketicinae</taxon>
        <taxon>Eumeta</taxon>
    </lineage>
</organism>
<dbReference type="AlphaFoldDB" id="A0A4C1YL26"/>
<keyword evidence="2" id="KW-1185">Reference proteome</keyword>
<gene>
    <name evidence="1" type="ORF">EVAR_52594_1</name>
</gene>
<comment type="caution">
    <text evidence="1">The sequence shown here is derived from an EMBL/GenBank/DDBJ whole genome shotgun (WGS) entry which is preliminary data.</text>
</comment>
<protein>
    <submittedName>
        <fullName evidence="1">Uncharacterized protein</fullName>
    </submittedName>
</protein>
<accession>A0A4C1YL26</accession>
<evidence type="ECO:0000313" key="2">
    <source>
        <dbReference type="Proteomes" id="UP000299102"/>
    </source>
</evidence>
<dbReference type="EMBL" id="BGZK01001309">
    <property type="protein sequence ID" value="GBP76906.1"/>
    <property type="molecule type" value="Genomic_DNA"/>
</dbReference>
<name>A0A4C1YL26_EUMVA</name>
<sequence length="96" mass="10740">MKWLMLAISHRKCKTEYRLWISSGFRHVAGAVQAARSACAVGTAARTTCSRLNTSHKLTIAHRQEIVLNVKRLMVRLDGSKNILNAGHREVPFAQV</sequence>
<dbReference type="Proteomes" id="UP000299102">
    <property type="component" value="Unassembled WGS sequence"/>
</dbReference>
<evidence type="ECO:0000313" key="1">
    <source>
        <dbReference type="EMBL" id="GBP76906.1"/>
    </source>
</evidence>
<proteinExistence type="predicted"/>